<dbReference type="OMA" id="WCAGPEL"/>
<evidence type="ECO:0000313" key="1">
    <source>
        <dbReference type="EMBL" id="PBK83350.1"/>
    </source>
</evidence>
<evidence type="ECO:0000313" key="2">
    <source>
        <dbReference type="Proteomes" id="UP000217790"/>
    </source>
</evidence>
<accession>A0A2H3CNB9</accession>
<name>A0A2H3CNB9_ARMGA</name>
<dbReference type="STRING" id="47427.A0A2H3CNB9"/>
<reference evidence="2" key="1">
    <citation type="journal article" date="2017" name="Nat. Ecol. Evol.">
        <title>Genome expansion and lineage-specific genetic innovations in the forest pathogenic fungi Armillaria.</title>
        <authorList>
            <person name="Sipos G."/>
            <person name="Prasanna A.N."/>
            <person name="Walter M.C."/>
            <person name="O'Connor E."/>
            <person name="Balint B."/>
            <person name="Krizsan K."/>
            <person name="Kiss B."/>
            <person name="Hess J."/>
            <person name="Varga T."/>
            <person name="Slot J."/>
            <person name="Riley R."/>
            <person name="Boka B."/>
            <person name="Rigling D."/>
            <person name="Barry K."/>
            <person name="Lee J."/>
            <person name="Mihaltcheva S."/>
            <person name="LaButti K."/>
            <person name="Lipzen A."/>
            <person name="Waldron R."/>
            <person name="Moloney N.M."/>
            <person name="Sperisen C."/>
            <person name="Kredics L."/>
            <person name="Vagvoelgyi C."/>
            <person name="Patrignani A."/>
            <person name="Fitzpatrick D."/>
            <person name="Nagy I."/>
            <person name="Doyle S."/>
            <person name="Anderson J.B."/>
            <person name="Grigoriev I.V."/>
            <person name="Gueldener U."/>
            <person name="Muensterkoetter M."/>
            <person name="Nagy L.G."/>
        </authorList>
    </citation>
    <scope>NUCLEOTIDE SEQUENCE [LARGE SCALE GENOMIC DNA]</scope>
    <source>
        <strain evidence="2">Ar21-2</strain>
    </source>
</reference>
<dbReference type="Proteomes" id="UP000217790">
    <property type="component" value="Unassembled WGS sequence"/>
</dbReference>
<organism evidence="1 2">
    <name type="scientific">Armillaria gallica</name>
    <name type="common">Bulbous honey fungus</name>
    <name type="synonym">Armillaria bulbosa</name>
    <dbReference type="NCBI Taxonomy" id="47427"/>
    <lineage>
        <taxon>Eukaryota</taxon>
        <taxon>Fungi</taxon>
        <taxon>Dikarya</taxon>
        <taxon>Basidiomycota</taxon>
        <taxon>Agaricomycotina</taxon>
        <taxon>Agaricomycetes</taxon>
        <taxon>Agaricomycetidae</taxon>
        <taxon>Agaricales</taxon>
        <taxon>Marasmiineae</taxon>
        <taxon>Physalacriaceae</taxon>
        <taxon>Armillaria</taxon>
    </lineage>
</organism>
<gene>
    <name evidence="1" type="ORF">ARMGADRAFT_945005</name>
</gene>
<dbReference type="AlphaFoldDB" id="A0A2H3CNB9"/>
<dbReference type="EMBL" id="KZ293707">
    <property type="protein sequence ID" value="PBK83350.1"/>
    <property type="molecule type" value="Genomic_DNA"/>
</dbReference>
<dbReference type="InParanoid" id="A0A2H3CNB9"/>
<keyword evidence="2" id="KW-1185">Reference proteome</keyword>
<protein>
    <submittedName>
        <fullName evidence="1">Uncharacterized protein</fullName>
    </submittedName>
</protein>
<dbReference type="OrthoDB" id="3253907at2759"/>
<feature type="non-terminal residue" evidence="1">
    <location>
        <position position="1"/>
    </location>
</feature>
<sequence>IRNGNSDVNQGATRFYRILIMETAHLIWKIRCQCHIQRGDDNPAEWHTNEEVQNMWMDAMNRRLTIDHLLTNRHKYDKKALKKKMILRT</sequence>
<proteinExistence type="predicted"/>